<dbReference type="InterPro" id="IPR036075">
    <property type="entry name" value="ARMT-1-like_metal-bd_sf"/>
</dbReference>
<feature type="domain" description="Damage-control phosphatase ARMT1-like metal-binding" evidence="17">
    <location>
        <begin position="466"/>
        <end position="842"/>
    </location>
</feature>
<proteinExistence type="inferred from homology"/>
<evidence type="ECO:0000259" key="17">
    <source>
        <dbReference type="Pfam" id="PF01937"/>
    </source>
</evidence>
<dbReference type="GO" id="GO:0005634">
    <property type="term" value="C:nucleus"/>
    <property type="evidence" value="ECO:0007669"/>
    <property type="project" value="TreeGrafter"/>
</dbReference>
<keyword evidence="19" id="KW-1185">Reference proteome</keyword>
<dbReference type="GO" id="GO:0016462">
    <property type="term" value="F:pyrophosphatase activity"/>
    <property type="evidence" value="ECO:0007669"/>
    <property type="project" value="UniProtKB-ARBA"/>
</dbReference>
<organism evidence="18 19">
    <name type="scientific">Drosophila busckii</name>
    <name type="common">Fruit fly</name>
    <dbReference type="NCBI Taxonomy" id="30019"/>
    <lineage>
        <taxon>Eukaryota</taxon>
        <taxon>Metazoa</taxon>
        <taxon>Ecdysozoa</taxon>
        <taxon>Arthropoda</taxon>
        <taxon>Hexapoda</taxon>
        <taxon>Insecta</taxon>
        <taxon>Pterygota</taxon>
        <taxon>Neoptera</taxon>
        <taxon>Endopterygota</taxon>
        <taxon>Diptera</taxon>
        <taxon>Brachycera</taxon>
        <taxon>Muscomorpha</taxon>
        <taxon>Ephydroidea</taxon>
        <taxon>Drosophilidae</taxon>
        <taxon>Drosophila</taxon>
    </lineage>
</organism>
<evidence type="ECO:0000256" key="8">
    <source>
        <dbReference type="ARBA" id="ARBA00022723"/>
    </source>
</evidence>
<reference evidence="18 19" key="1">
    <citation type="submission" date="2015-08" db="EMBL/GenBank/DDBJ databases">
        <title>Ancestral chromatin configuration constrains chromatin evolution on differentiating sex chromosomes in Drosophila.</title>
        <authorList>
            <person name="Zhou Q."/>
            <person name="Bachtrog D."/>
        </authorList>
    </citation>
    <scope>NUCLEOTIDE SEQUENCE [LARGE SCALE GENOMIC DNA]</scope>
    <source>
        <tissue evidence="18">Whole larvae</tissue>
    </source>
</reference>
<gene>
    <name evidence="18" type="ORF">Dbus_chr2Rg774</name>
</gene>
<evidence type="ECO:0000313" key="18">
    <source>
        <dbReference type="EMBL" id="ALC41195.1"/>
    </source>
</evidence>
<accession>A0A0M4EUP3</accession>
<comment type="catalytic activity">
    <reaction evidence="15">
        <text>beta-D-fructose 6-phosphate = dihydroxyacetone + D-glyceraldehyde 3-phosphate</text>
        <dbReference type="Rhea" id="RHEA:28002"/>
        <dbReference type="ChEBI" id="CHEBI:16016"/>
        <dbReference type="ChEBI" id="CHEBI:57634"/>
        <dbReference type="ChEBI" id="CHEBI:59776"/>
    </reaction>
</comment>
<dbReference type="SUPFAM" id="SSF111321">
    <property type="entry name" value="AF1104-like"/>
    <property type="match status" value="2"/>
</dbReference>
<evidence type="ECO:0000256" key="3">
    <source>
        <dbReference type="ARBA" id="ARBA00001936"/>
    </source>
</evidence>
<keyword evidence="8" id="KW-0479">Metal-binding</keyword>
<feature type="domain" description="Damage-control phosphatase ARMT1-like metal-binding" evidence="17">
    <location>
        <begin position="64"/>
        <end position="436"/>
    </location>
</feature>
<comment type="catalytic activity">
    <reaction evidence="1">
        <text>L-glutamyl-[protein] + S-adenosyl-L-methionine = [protein]-L-glutamate 5-O-methyl ester + S-adenosyl-L-homocysteine</text>
        <dbReference type="Rhea" id="RHEA:24452"/>
        <dbReference type="Rhea" id="RHEA-COMP:10208"/>
        <dbReference type="Rhea" id="RHEA-COMP:10311"/>
        <dbReference type="ChEBI" id="CHEBI:29973"/>
        <dbReference type="ChEBI" id="CHEBI:57856"/>
        <dbReference type="ChEBI" id="CHEBI:59789"/>
        <dbReference type="ChEBI" id="CHEBI:82795"/>
    </reaction>
</comment>
<keyword evidence="7" id="KW-0533">Nickel</keyword>
<evidence type="ECO:0000256" key="15">
    <source>
        <dbReference type="ARBA" id="ARBA00048809"/>
    </source>
</evidence>
<evidence type="ECO:0000256" key="13">
    <source>
        <dbReference type="ARBA" id="ARBA00032801"/>
    </source>
</evidence>
<evidence type="ECO:0000256" key="10">
    <source>
        <dbReference type="ARBA" id="ARBA00023211"/>
    </source>
</evidence>
<dbReference type="AlphaFoldDB" id="A0A0M4EUP3"/>
<dbReference type="FunFam" id="3.40.50.10880:FF:000005">
    <property type="entry name" value="DUF89-domain-containing protein"/>
    <property type="match status" value="2"/>
</dbReference>
<keyword evidence="9" id="KW-0378">Hydrolase</keyword>
<dbReference type="Pfam" id="PF01937">
    <property type="entry name" value="ARMT1-like_dom"/>
    <property type="match status" value="2"/>
</dbReference>
<evidence type="ECO:0000313" key="19">
    <source>
        <dbReference type="Proteomes" id="UP000494163"/>
    </source>
</evidence>
<dbReference type="PANTHER" id="PTHR12260:SF6">
    <property type="entry name" value="DAMAGE-CONTROL PHOSPHATASE ARMT1"/>
    <property type="match status" value="1"/>
</dbReference>
<dbReference type="InterPro" id="IPR002791">
    <property type="entry name" value="ARMT1-like_metal-bd"/>
</dbReference>
<comment type="cofactor">
    <cofactor evidence="4">
        <name>Ni(2+)</name>
        <dbReference type="ChEBI" id="CHEBI:49786"/>
    </cofactor>
</comment>
<dbReference type="GO" id="GO:0046872">
    <property type="term" value="F:metal ion binding"/>
    <property type="evidence" value="ECO:0007669"/>
    <property type="project" value="UniProtKB-KW"/>
</dbReference>
<evidence type="ECO:0000256" key="5">
    <source>
        <dbReference type="ARBA" id="ARBA00009519"/>
    </source>
</evidence>
<dbReference type="EMBL" id="CP012524">
    <property type="protein sequence ID" value="ALC41195.1"/>
    <property type="molecule type" value="Genomic_DNA"/>
</dbReference>
<comment type="function">
    <text evidence="14">Metal-dependent phosphatase that shows phosphatase activity against several substrates, including fructose-1-phosphate and fructose-6-phosphate. Its preference for fructose-1-phosphate, a strong glycating agent that causes DNA damage rather than a canonical yeast metabolite, suggests a damage-control function in hexose phosphate metabolism. Has also been shown to have O-methyltransferase activity that methylates glutamate residues of target proteins to form gamma-glutamyl methyl ester residues. Possibly methylates PCNA, suggesting it is involved in the DNA damage response.</text>
</comment>
<dbReference type="Gene3D" id="3.40.50.10880">
    <property type="entry name" value="Uncharacterised protein PF01937, DUF89, domain 3"/>
    <property type="match status" value="2"/>
</dbReference>
<dbReference type="OMA" id="QTDKAFH"/>
<evidence type="ECO:0000256" key="1">
    <source>
        <dbReference type="ARBA" id="ARBA00000807"/>
    </source>
</evidence>
<keyword evidence="10" id="KW-0464">Manganese</keyword>
<comment type="similarity">
    <text evidence="5">Belongs to the damage-control phosphatase family. Sugar phosphate phosphatase III subfamily.</text>
</comment>
<dbReference type="InterPro" id="IPR039763">
    <property type="entry name" value="ARMT1"/>
</dbReference>
<protein>
    <recommendedName>
        <fullName evidence="6">Damage-control phosphatase ARMT1</fullName>
    </recommendedName>
    <alternativeName>
        <fullName evidence="13">Acidic residue methyltransferase 1</fullName>
    </alternativeName>
    <alternativeName>
        <fullName evidence="11">Protein-glutamate O-methyltransferase</fullName>
    </alternativeName>
    <alternativeName>
        <fullName evidence="12">Sugar phosphate phosphatase ARMT1</fullName>
    </alternativeName>
</protein>
<sequence length="864" mass="99808">MQPEGAESFAQDGVSLAGKNTNESPNLMKVFKNDFDAKYNIVDMQTPLNAFMSGQYKRSYAYYTLRNRLPVVLTRVLDTLTKEKSQIVEKFGENARDELKIIIGMISRLKYELQTDKAFHQFKGDEPDRELWNNFISQLPSEASTFYRACWMHAECYMYRKLHSFVENSIFLKQLDLFANVKQHALTSCQNDILALAKYTRRTENNLEMFSEILKISLWSNRNDLSADERARQFNIKVLDDVNATEEYIIDNHTAEIWKCLSTKRPTRQHVDFVLDNAGYELFADFILAEYIIEKGLASKVRFHVKAHPWYVSDVTERDVRWTLEYLSKHTDYIISLLGNKFLEFLAEGKFEIAQTSHFWTSPYAFQHMRSMSPQLYKTLSQSKLIIFKGDLNYRKLLSDVCWDATQEIRTCLGGFVPSNLCAIRTIKAEVICGISEKICAELNGKDPQWMLTGHYGLIQSFAYFTFRKRLPATLFAVAKTLADEKAELVAIFGATGVDVEHTALFILDLRAKVLTNGPLMPFPDNEEDTAEWNEFLGQVPQKERKYFNTCWLYAECYLYRKIWSIFQRSPLAGFDYFGKQKRTAAQVSLVAMKALVGGTRKNERNAETFQQLVKANLWGNRCDLSITSGDQVEPSGNAFEQVAELEPKLIVDKSLDMWQSLNGYDGQGTVEIICDNAGYELFTDFILAEYIIDKGLARKVRFNVKAIPWFISDVTATDFQWMMDFLKDQEDAQLKELGQKLQRYSQEGKIDLDPLEYFWTSPYEFYQMALAQPELYERLSQAQLVIFKGDLNYRKLLGDYNWKYTESFESCLRGFRPTNVVTLRTVKADLICGLPEGLAEQLFATNKDWMLTGEYGIIQFASK</sequence>
<name>A0A0M4EUP3_DROBS</name>
<evidence type="ECO:0000256" key="2">
    <source>
        <dbReference type="ARBA" id="ARBA00001326"/>
    </source>
</evidence>
<dbReference type="Gene3D" id="1.20.930.60">
    <property type="match status" value="2"/>
</dbReference>
<dbReference type="GO" id="GO:0006974">
    <property type="term" value="P:DNA damage response"/>
    <property type="evidence" value="ECO:0007669"/>
    <property type="project" value="TreeGrafter"/>
</dbReference>
<evidence type="ECO:0000256" key="9">
    <source>
        <dbReference type="ARBA" id="ARBA00022801"/>
    </source>
</evidence>
<evidence type="ECO:0000256" key="7">
    <source>
        <dbReference type="ARBA" id="ARBA00022596"/>
    </source>
</evidence>
<dbReference type="OrthoDB" id="541375at2759"/>
<dbReference type="Proteomes" id="UP000494163">
    <property type="component" value="Chromosome 2R"/>
</dbReference>
<comment type="cofactor">
    <cofactor evidence="3">
        <name>Mn(2+)</name>
        <dbReference type="ChEBI" id="CHEBI:29035"/>
    </cofactor>
</comment>
<dbReference type="GO" id="GO:0030643">
    <property type="term" value="P:intracellular phosphate ion homeostasis"/>
    <property type="evidence" value="ECO:0007669"/>
    <property type="project" value="UniProtKB-ARBA"/>
</dbReference>
<evidence type="ECO:0000256" key="14">
    <source>
        <dbReference type="ARBA" id="ARBA00045980"/>
    </source>
</evidence>
<dbReference type="PANTHER" id="PTHR12260">
    <property type="entry name" value="DAMAGE-CONTROL PHOSPHATASE ARMT1"/>
    <property type="match status" value="1"/>
</dbReference>
<dbReference type="FunFam" id="1.20.930.60:FF:000002">
    <property type="entry name" value="Protein-glutamate O-methyltransferase C1393.13"/>
    <property type="match status" value="1"/>
</dbReference>
<evidence type="ECO:0000256" key="11">
    <source>
        <dbReference type="ARBA" id="ARBA00030066"/>
    </source>
</evidence>
<dbReference type="SMR" id="A0A0M4EUP3"/>
<feature type="region of interest" description="Disordered" evidence="16">
    <location>
        <begin position="1"/>
        <end position="20"/>
    </location>
</feature>
<dbReference type="GO" id="GO:0016791">
    <property type="term" value="F:phosphatase activity"/>
    <property type="evidence" value="ECO:0007669"/>
    <property type="project" value="TreeGrafter"/>
</dbReference>
<comment type="catalytic activity">
    <reaction evidence="2">
        <text>beta-D-fructose 1-phosphate + H2O = D-fructose + phosphate</text>
        <dbReference type="Rhea" id="RHEA:35603"/>
        <dbReference type="ChEBI" id="CHEBI:15377"/>
        <dbReference type="ChEBI" id="CHEBI:37721"/>
        <dbReference type="ChEBI" id="CHEBI:43474"/>
        <dbReference type="ChEBI" id="CHEBI:138881"/>
    </reaction>
</comment>
<evidence type="ECO:0000256" key="4">
    <source>
        <dbReference type="ARBA" id="ARBA00001967"/>
    </source>
</evidence>
<evidence type="ECO:0000256" key="12">
    <source>
        <dbReference type="ARBA" id="ARBA00030842"/>
    </source>
</evidence>
<evidence type="ECO:0000256" key="6">
    <source>
        <dbReference type="ARBA" id="ARBA00017414"/>
    </source>
</evidence>
<evidence type="ECO:0000256" key="16">
    <source>
        <dbReference type="SAM" id="MobiDB-lite"/>
    </source>
</evidence>